<evidence type="ECO:0000256" key="4">
    <source>
        <dbReference type="ARBA" id="ARBA00022562"/>
    </source>
</evidence>
<dbReference type="GO" id="GO:0042025">
    <property type="term" value="C:host cell nucleus"/>
    <property type="evidence" value="ECO:0007669"/>
    <property type="project" value="UniProtKB-SubCell"/>
</dbReference>
<dbReference type="InterPro" id="IPR021075">
    <property type="entry name" value="Bocavirus_NP1"/>
</dbReference>
<protein>
    <recommendedName>
        <fullName evidence="3">Non-structural protein NP-1</fullName>
    </recommendedName>
</protein>
<keyword evidence="6" id="KW-0010">Activator</keyword>
<keyword evidence="7" id="KW-0804">Transcription</keyword>
<feature type="compositionally biased region" description="Low complexity" evidence="9">
    <location>
        <begin position="74"/>
        <end position="85"/>
    </location>
</feature>
<keyword evidence="5" id="KW-0805">Transcription regulation</keyword>
<reference evidence="10" key="1">
    <citation type="submission" date="2013-05" db="EMBL/GenBank/DDBJ databases">
        <authorList>
            <person name="Jiang Y."/>
            <person name="Opriessnig T."/>
        </authorList>
    </citation>
    <scope>NUCLEOTIDE SEQUENCE</scope>
    <source>
        <strain evidence="10">IA159-2</strain>
    </source>
</reference>
<evidence type="ECO:0000313" key="10">
    <source>
        <dbReference type="EMBL" id="AHK26988.1"/>
    </source>
</evidence>
<evidence type="ECO:0000256" key="2">
    <source>
        <dbReference type="ARBA" id="ARBA00007126"/>
    </source>
</evidence>
<name>W8H1B6_9VIRU</name>
<comment type="function">
    <text evidence="8">Required for the expression of the capsid proteins. Performs the splicing and internal polyadenylation of the viral capsid-encoding mRNA precursor, which allows its maturation and expression. Transactivates the viral promoter.</text>
</comment>
<evidence type="ECO:0000256" key="9">
    <source>
        <dbReference type="SAM" id="MobiDB-lite"/>
    </source>
</evidence>
<organism evidence="10">
    <name type="scientific">Porcine bocavirus 3</name>
    <dbReference type="NCBI Taxonomy" id="1084715"/>
    <lineage>
        <taxon>Viruses</taxon>
        <taxon>Monodnaviria</taxon>
        <taxon>Shotokuvirae</taxon>
        <taxon>Cossaviricota</taxon>
        <taxon>Quintoviricetes</taxon>
        <taxon>Piccovirales</taxon>
        <taxon>Parvoviridae</taxon>
        <taxon>Parvovirinae</taxon>
        <taxon>Bocaparvovirus</taxon>
        <taxon>Bocaparvovirus ungulate5</taxon>
    </lineage>
</organism>
<feature type="compositionally biased region" description="Low complexity" evidence="9">
    <location>
        <begin position="35"/>
        <end position="48"/>
    </location>
</feature>
<proteinExistence type="inferred from homology"/>
<evidence type="ECO:0000256" key="8">
    <source>
        <dbReference type="ARBA" id="ARBA00045895"/>
    </source>
</evidence>
<feature type="region of interest" description="Disordered" evidence="9">
    <location>
        <begin position="1"/>
        <end position="100"/>
    </location>
</feature>
<keyword evidence="4" id="KW-1048">Host nucleus</keyword>
<evidence type="ECO:0000256" key="7">
    <source>
        <dbReference type="ARBA" id="ARBA00023163"/>
    </source>
</evidence>
<evidence type="ECO:0000256" key="3">
    <source>
        <dbReference type="ARBA" id="ARBA00020315"/>
    </source>
</evidence>
<feature type="compositionally biased region" description="Basic and acidic residues" evidence="9">
    <location>
        <begin position="1"/>
        <end position="10"/>
    </location>
</feature>
<comment type="subcellular location">
    <subcellularLocation>
        <location evidence="1">Host nucleus</location>
    </subcellularLocation>
</comment>
<dbReference type="Pfam" id="PF11733">
    <property type="entry name" value="NP1-WLL"/>
    <property type="match status" value="1"/>
</dbReference>
<comment type="similarity">
    <text evidence="2">Belongs to the Bocaparvovirus Non-structural protein NP-1 family.</text>
</comment>
<evidence type="ECO:0000256" key="1">
    <source>
        <dbReference type="ARBA" id="ARBA00004147"/>
    </source>
</evidence>
<evidence type="ECO:0000256" key="6">
    <source>
        <dbReference type="ARBA" id="ARBA00023159"/>
    </source>
</evidence>
<reference evidence="10" key="2">
    <citation type="journal article" date="2014" name="J. Gen. Virol.">
        <title>High prevalence and genetic diversity of porcine bocaviruses in pigs in the USA, and identification of multiple novel porcine bocaviruses.</title>
        <authorList>
            <person name="Jiang Y.H."/>
            <person name="Xiao C.T."/>
            <person name="Yin S.H."/>
            <person name="Gerber P.F."/>
            <person name="Halbur P.G."/>
            <person name="Opriessnig T."/>
        </authorList>
    </citation>
    <scope>NUCLEOTIDE SEQUENCE</scope>
    <source>
        <strain evidence="10">IA159-2</strain>
    </source>
</reference>
<evidence type="ECO:0000256" key="5">
    <source>
        <dbReference type="ARBA" id="ARBA00023015"/>
    </source>
</evidence>
<accession>W8H1B6</accession>
<sequence>MSLKFSDTKSHSGKSNLRFSPYSRIQAKEPRVNESRSTTGTEHGTSSSERMETDPRPGSSSQSTKFFGRERKGSSSQNSGSLAGSRWKSSKMAKKQNPAQVFAEHRKREGIDLDFCGFYYHSTRIAGKGTQFIFDVAKKDFQSVARNNCITWDQHRELLFSYKRCLDHMYRSMMWHFRFTPCTKCDYWDDFYRQHLAGVKPPETIAPSSLGEVSDVEMLEVAEQMNES</sequence>
<dbReference type="EMBL" id="KF025386">
    <property type="protein sequence ID" value="AHK26988.1"/>
    <property type="molecule type" value="Genomic_DNA"/>
</dbReference>